<gene>
    <name evidence="2" type="ORF">BC938DRAFT_480804</name>
</gene>
<protein>
    <submittedName>
        <fullName evidence="2">Uncharacterized protein</fullName>
    </submittedName>
</protein>
<feature type="region of interest" description="Disordered" evidence="1">
    <location>
        <begin position="119"/>
        <end position="144"/>
    </location>
</feature>
<accession>A0A433QHN7</accession>
<keyword evidence="3" id="KW-1185">Reference proteome</keyword>
<name>A0A433QHN7_9FUNG</name>
<evidence type="ECO:0000313" key="3">
    <source>
        <dbReference type="Proteomes" id="UP000274822"/>
    </source>
</evidence>
<sequence>MARRHIRSVILRNFIEEHDLIRHVLECLEHDPVPLGEGVDMVRESMFSAELLHIRLALSQIMPGNTRKQMVNNLELQAAVDEIHPLRAVDVHSSTELANDKWLVRPHVLHRHAKVRESDLDVERGGEAVGDQDKGEASLPVGEEGNEEWIPGEEECHAGELNVAVLGLRMEVEKLETEVVEVEAGEEHDDVVGDVLDADEALGGGVEVHDALEVARVDIVEEAGGEREEGQVLDVRVILHVVGHDVVHPTHEVPKEGADQGIHLADVRDAVVPGIVRRKHDLMPEHGKEDRTCHVLPQLRAPYREVDGEREERHVATGFAGVVPVVTLEEAGCLHLGFELLERPSDLLVVVLGELLLRLQIFGGGVGFGLLLRDGGEALVGCEFTLVEAVDPLGVNLGWMHEVDLVRCVPSVHLPDGEHASRVVVDPLG</sequence>
<dbReference type="EMBL" id="RBNJ01005306">
    <property type="protein sequence ID" value="RUS29313.1"/>
    <property type="molecule type" value="Genomic_DNA"/>
</dbReference>
<dbReference type="AlphaFoldDB" id="A0A433QHN7"/>
<reference evidence="2 3" key="1">
    <citation type="journal article" date="2018" name="New Phytol.">
        <title>Phylogenomics of Endogonaceae and evolution of mycorrhizas within Mucoromycota.</title>
        <authorList>
            <person name="Chang Y."/>
            <person name="Desiro A."/>
            <person name="Na H."/>
            <person name="Sandor L."/>
            <person name="Lipzen A."/>
            <person name="Clum A."/>
            <person name="Barry K."/>
            <person name="Grigoriev I.V."/>
            <person name="Martin F.M."/>
            <person name="Stajich J.E."/>
            <person name="Smith M.E."/>
            <person name="Bonito G."/>
            <person name="Spatafora J.W."/>
        </authorList>
    </citation>
    <scope>NUCLEOTIDE SEQUENCE [LARGE SCALE GENOMIC DNA]</scope>
    <source>
        <strain evidence="2 3">AD002</strain>
    </source>
</reference>
<dbReference type="Proteomes" id="UP000274822">
    <property type="component" value="Unassembled WGS sequence"/>
</dbReference>
<feature type="compositionally biased region" description="Basic and acidic residues" evidence="1">
    <location>
        <begin position="119"/>
        <end position="136"/>
    </location>
</feature>
<organism evidence="2 3">
    <name type="scientific">Jimgerdemannia flammicorona</name>
    <dbReference type="NCBI Taxonomy" id="994334"/>
    <lineage>
        <taxon>Eukaryota</taxon>
        <taxon>Fungi</taxon>
        <taxon>Fungi incertae sedis</taxon>
        <taxon>Mucoromycota</taxon>
        <taxon>Mucoromycotina</taxon>
        <taxon>Endogonomycetes</taxon>
        <taxon>Endogonales</taxon>
        <taxon>Endogonaceae</taxon>
        <taxon>Jimgerdemannia</taxon>
    </lineage>
</organism>
<evidence type="ECO:0000256" key="1">
    <source>
        <dbReference type="SAM" id="MobiDB-lite"/>
    </source>
</evidence>
<comment type="caution">
    <text evidence="2">The sequence shown here is derived from an EMBL/GenBank/DDBJ whole genome shotgun (WGS) entry which is preliminary data.</text>
</comment>
<proteinExistence type="predicted"/>
<evidence type="ECO:0000313" key="2">
    <source>
        <dbReference type="EMBL" id="RUS29313.1"/>
    </source>
</evidence>